<feature type="domain" description="PARG catalytic Macro" evidence="1">
    <location>
        <begin position="221"/>
        <end position="312"/>
    </location>
</feature>
<accession>A0A2T1GJF6</accession>
<dbReference type="EMBL" id="PVWO01000055">
    <property type="protein sequence ID" value="PSB57937.1"/>
    <property type="molecule type" value="Genomic_DNA"/>
</dbReference>
<evidence type="ECO:0000313" key="2">
    <source>
        <dbReference type="EMBL" id="PSB57937.1"/>
    </source>
</evidence>
<sequence length="355" mass="39673">MLAIQALQLLFFWEIAYLLDRMNNSSDNLICRHTFNAQQLVDSHPAKIRNANKKIVHRIACPPNSIHQGEIVFSRWRSIELAEISPSLTDRTEIQEQKSYFKYPRSQHRDRLVEWYLNFAHSDLFCAYGERVFAQDEMQVAEHPVLASLREALLDAKIDPFTVERGEPTPILIRGIERRCEIATNIDSEQGRPLGLYGNNFAKAPAAAIELATTPIDPPTITNIIAMEAPSGGYNFYEYDIIEFILTTAVTGFTAAKIESQLEIASPIVSIHTGFWGCGAYGGNRILMALLQLLAARLAQIDKLVFHTTDDAGAKALATARSIIDRELVIAEASIPQILDKIYAKAFKWGIGDGN</sequence>
<reference evidence="2 3" key="1">
    <citation type="submission" date="2018-03" db="EMBL/GenBank/DDBJ databases">
        <title>The ancient ancestry and fast evolution of plastids.</title>
        <authorList>
            <person name="Moore K.R."/>
            <person name="Magnabosco C."/>
            <person name="Momper L."/>
            <person name="Gold D.A."/>
            <person name="Bosak T."/>
            <person name="Fournier G.P."/>
        </authorList>
    </citation>
    <scope>NUCLEOTIDE SEQUENCE [LARGE SCALE GENOMIC DNA]</scope>
    <source>
        <strain evidence="2 3">CCALA 037</strain>
    </source>
</reference>
<dbReference type="Proteomes" id="UP000238937">
    <property type="component" value="Unassembled WGS sequence"/>
</dbReference>
<name>A0A2T1GJF6_9CYAN</name>
<gene>
    <name evidence="2" type="ORF">C7B77_06640</name>
</gene>
<comment type="caution">
    <text evidence="2">The sequence shown here is derived from an EMBL/GenBank/DDBJ whole genome shotgun (WGS) entry which is preliminary data.</text>
</comment>
<dbReference type="GO" id="GO:0004649">
    <property type="term" value="F:poly(ADP-ribose) glycohydrolase activity"/>
    <property type="evidence" value="ECO:0007669"/>
    <property type="project" value="InterPro"/>
</dbReference>
<keyword evidence="3" id="KW-1185">Reference proteome</keyword>
<dbReference type="AlphaFoldDB" id="A0A2T1GJF6"/>
<organism evidence="2 3">
    <name type="scientific">Chamaesiphon polymorphus CCALA 037</name>
    <dbReference type="NCBI Taxonomy" id="2107692"/>
    <lineage>
        <taxon>Bacteria</taxon>
        <taxon>Bacillati</taxon>
        <taxon>Cyanobacteriota</taxon>
        <taxon>Cyanophyceae</taxon>
        <taxon>Gomontiellales</taxon>
        <taxon>Chamaesiphonaceae</taxon>
        <taxon>Chamaesiphon</taxon>
    </lineage>
</organism>
<dbReference type="Pfam" id="PF05028">
    <property type="entry name" value="PARG_cat_C"/>
    <property type="match status" value="1"/>
</dbReference>
<proteinExistence type="predicted"/>
<dbReference type="GO" id="GO:0006282">
    <property type="term" value="P:regulation of DNA repair"/>
    <property type="evidence" value="ECO:0007669"/>
    <property type="project" value="InterPro"/>
</dbReference>
<evidence type="ECO:0000313" key="3">
    <source>
        <dbReference type="Proteomes" id="UP000238937"/>
    </source>
</evidence>
<protein>
    <recommendedName>
        <fullName evidence="1">PARG catalytic Macro domain-containing protein</fullName>
    </recommendedName>
</protein>
<dbReference type="InterPro" id="IPR046372">
    <property type="entry name" value="PARG_cat_C"/>
</dbReference>
<evidence type="ECO:0000259" key="1">
    <source>
        <dbReference type="Pfam" id="PF05028"/>
    </source>
</evidence>